<sequence length="208" mass="21907">MPSSCEPFRLEPLLDVPTPIVAADPATAARRQREEAALERARQEGREAAFAACRAERESVLAEAARQIAERLGRCEQELERLAAAQAEAAAALAVEAADYLAAQALERAPAAAIGGALDRALSQAGRGVALKLRIHPELVEAVEALVAERQAGERRRLQVQVGADPSLAPGDARIDWESGALRLDRAARRAALEAELAALASDPTAAG</sequence>
<comment type="caution">
    <text evidence="3">The sequence shown here is derived from an EMBL/GenBank/DDBJ whole genome shotgun (WGS) entry which is preliminary data.</text>
</comment>
<keyword evidence="3" id="KW-0969">Cilium</keyword>
<evidence type="ECO:0000256" key="2">
    <source>
        <dbReference type="ARBA" id="ARBA00022927"/>
    </source>
</evidence>
<accession>A0A3R9WNR7</accession>
<dbReference type="GO" id="GO:0044781">
    <property type="term" value="P:bacterial-type flagellum organization"/>
    <property type="evidence" value="ECO:0007669"/>
    <property type="project" value="UniProtKB-KW"/>
</dbReference>
<name>A0A3R9WNR7_9SPHN</name>
<dbReference type="GO" id="GO:0015031">
    <property type="term" value="P:protein transport"/>
    <property type="evidence" value="ECO:0007669"/>
    <property type="project" value="UniProtKB-KW"/>
</dbReference>
<organism evidence="3 4">
    <name type="scientific">Sphingomonas ginkgonis</name>
    <dbReference type="NCBI Taxonomy" id="2315330"/>
    <lineage>
        <taxon>Bacteria</taxon>
        <taxon>Pseudomonadati</taxon>
        <taxon>Pseudomonadota</taxon>
        <taxon>Alphaproteobacteria</taxon>
        <taxon>Sphingomonadales</taxon>
        <taxon>Sphingomonadaceae</taxon>
        <taxon>Sphingomonas</taxon>
    </lineage>
</organism>
<keyword evidence="1" id="KW-0813">Transport</keyword>
<evidence type="ECO:0000313" key="3">
    <source>
        <dbReference type="EMBL" id="RST30718.1"/>
    </source>
</evidence>
<dbReference type="InterPro" id="IPR051472">
    <property type="entry name" value="T3SS_Stator/FliH"/>
</dbReference>
<dbReference type="EMBL" id="RWJF01000001">
    <property type="protein sequence ID" value="RST30718.1"/>
    <property type="molecule type" value="Genomic_DNA"/>
</dbReference>
<evidence type="ECO:0000313" key="4">
    <source>
        <dbReference type="Proteomes" id="UP000274661"/>
    </source>
</evidence>
<reference evidence="3 4" key="1">
    <citation type="submission" date="2018-12" db="EMBL/GenBank/DDBJ databases">
        <title>Sphingomonas sp. HMF7854 Genome sequencing and assembly.</title>
        <authorList>
            <person name="Cha I."/>
            <person name="Kang H."/>
            <person name="Kim H."/>
            <person name="Kang J."/>
            <person name="Joh K."/>
        </authorList>
    </citation>
    <scope>NUCLEOTIDE SEQUENCE [LARGE SCALE GENOMIC DNA]</scope>
    <source>
        <strain evidence="3 4">HMF7854</strain>
    </source>
</reference>
<keyword evidence="3" id="KW-0966">Cell projection</keyword>
<keyword evidence="2" id="KW-0653">Protein transport</keyword>
<dbReference type="PANTHER" id="PTHR34982:SF1">
    <property type="entry name" value="FLAGELLAR ASSEMBLY PROTEIN FLIH"/>
    <property type="match status" value="1"/>
</dbReference>
<dbReference type="GO" id="GO:0005829">
    <property type="term" value="C:cytosol"/>
    <property type="evidence" value="ECO:0007669"/>
    <property type="project" value="TreeGrafter"/>
</dbReference>
<evidence type="ECO:0000256" key="1">
    <source>
        <dbReference type="ARBA" id="ARBA00022448"/>
    </source>
</evidence>
<proteinExistence type="predicted"/>
<dbReference type="Proteomes" id="UP000274661">
    <property type="component" value="Unassembled WGS sequence"/>
</dbReference>
<gene>
    <name evidence="3" type="ORF">HMF7854_07635</name>
</gene>
<keyword evidence="4" id="KW-1185">Reference proteome</keyword>
<protein>
    <submittedName>
        <fullName evidence="3">Flagellar assembly protein FliH</fullName>
    </submittedName>
</protein>
<dbReference type="OrthoDB" id="7304298at2"/>
<keyword evidence="3" id="KW-0282">Flagellum</keyword>
<dbReference type="RefSeq" id="WP_126718552.1">
    <property type="nucleotide sequence ID" value="NZ_RWJF01000001.1"/>
</dbReference>
<dbReference type="AlphaFoldDB" id="A0A3R9WNR7"/>
<dbReference type="PANTHER" id="PTHR34982">
    <property type="entry name" value="YOP PROTEINS TRANSLOCATION PROTEIN L"/>
    <property type="match status" value="1"/>
</dbReference>